<evidence type="ECO:0000259" key="6">
    <source>
        <dbReference type="PROSITE" id="PS51903"/>
    </source>
</evidence>
<dbReference type="Gene3D" id="1.10.1780.10">
    <property type="entry name" value="Clp, N-terminal domain"/>
    <property type="match status" value="1"/>
</dbReference>
<dbReference type="SUPFAM" id="SSF52540">
    <property type="entry name" value="P-loop containing nucleoside triphosphate hydrolases"/>
    <property type="match status" value="1"/>
</dbReference>
<dbReference type="GO" id="GO:0005634">
    <property type="term" value="C:nucleus"/>
    <property type="evidence" value="ECO:0000318"/>
    <property type="project" value="GO_Central"/>
</dbReference>
<dbReference type="PANTHER" id="PTHR43572:SF38">
    <property type="entry name" value="PROTEIN SMAX1-LIKE 6"/>
    <property type="match status" value="1"/>
</dbReference>
<reference evidence="7" key="1">
    <citation type="journal article" date="2021" name="Nat. Commun.">
        <title>Genomic analyses provide insights into spinach domestication and the genetic basis of agronomic traits.</title>
        <authorList>
            <person name="Cai X."/>
            <person name="Sun X."/>
            <person name="Xu C."/>
            <person name="Sun H."/>
            <person name="Wang X."/>
            <person name="Ge C."/>
            <person name="Zhang Z."/>
            <person name="Wang Q."/>
            <person name="Fei Z."/>
            <person name="Jiao C."/>
            <person name="Wang Q."/>
        </authorList>
    </citation>
    <scope>NUCLEOTIDE SEQUENCE [LARGE SCALE GENOMIC DNA]</scope>
    <source>
        <strain evidence="7">cv. Varoflay</strain>
    </source>
</reference>
<evidence type="ECO:0000256" key="4">
    <source>
        <dbReference type="ARBA" id="ARBA00023163"/>
    </source>
</evidence>
<accession>A0A9R0K8R5</accession>
<dbReference type="GeneID" id="110801701"/>
<dbReference type="InterPro" id="IPR036628">
    <property type="entry name" value="Clp_N_dom_sf"/>
</dbReference>
<evidence type="ECO:0000313" key="8">
    <source>
        <dbReference type="RefSeq" id="XP_021862796.2"/>
    </source>
</evidence>
<keyword evidence="3" id="KW-0805">Transcription regulation</keyword>
<dbReference type="InterPro" id="IPR058680">
    <property type="entry name" value="NBD_SMAX1-like"/>
</dbReference>
<dbReference type="InterPro" id="IPR051650">
    <property type="entry name" value="SL_signaling_regulator"/>
</dbReference>
<evidence type="ECO:0000256" key="5">
    <source>
        <dbReference type="PROSITE-ProRule" id="PRU01251"/>
    </source>
</evidence>
<sequence>MPTPVNTVKQFLDTEASHALDQAVSVTRRRGHAQTTSLHAVSAFLALSPSHLREACVRVKNAAFYPKVQLKALDFCLSVSLDRIPISQPSVDEPKISNSLMAAIKRSQANQRRHPDSLITVKNHQEQVGSCSSGGVKVELPHLIVSILDDPIVSRVFSDAGFCSFDIKLALLRPFQGYLRYPPSIFGGLPDPGSCRFPFPFSISGFGDEGGDYRRIGEVLVRHKGRNPLLVGVTANDVLKGFVEVLEKRKEGGFLPLELHGINVVSIEKDVSKFMTENWSLEAVSLRLREVDLMAQQCLGPGLMVSFGNLKCFLGGDNGCVVDVVNYVVRKLIKLLEVHDTRVWLIGSAANDQMCMEFLHRFPSVDKDWDLQPIPITLPRPPVEESCLKSSLMGSFVPLGGFFSSPQIKGSFSSSYQCVTRGSMSSENFEGKMTSVSINDKQKTTLSPRLHIAESGANNMSDNLKAEGSKVLLNAPVAALQRKHCPQNNTQPSPKQEVIPESFQLPTDVLFHCRKEKVKNVNNERSCTTIGPWTSMDLQKHLFCQSSKIPLLRSLNSGILPSKLSESPPRPEHLLAGGSSPYSLCISGVDDGQTSPSSVVSVATDLGLKLFSQASKQQKKAYEHSANNTKELFKALFERVGRQCEALRIISQILAHSWTSDGRHQKSGLRGDIWLNFSGPDIFGKRKTAMALAEILYGSKKNFIHVDLCSSDMIFCQKTVLGYQIVNGAEARSRGKTIVDHIAEELRKTPSCVVLFENVHSADPLLQRSLLQAIKVGKFSDSHGREVATNNRIFVLTSISKENNSTLYLSEKPLSFPEERIGRAKGYPLQIVVKGDEDYTLHETKDCQIFLNKRKLNGSDEKTEQLISMDHVKRPHKGSNMSLDLNLPAETSEADNTNIGETDDAEYLSERSDFWLEDFSDQISKFLVKLDFDPFDYETLATKILKLVHSSFNDVIESKCLLEIEPKVLDQIIMTACLCDGDKEVKDWIDQVLSKGFAEAQKRYQLTANSTVMIATCEAQYMEEQVHEACLPSKIILA</sequence>
<dbReference type="PROSITE" id="PS51903">
    <property type="entry name" value="CLP_R"/>
    <property type="match status" value="1"/>
</dbReference>
<comment type="similarity">
    <text evidence="1">Belongs to the ClpA/ClpB family.</text>
</comment>
<dbReference type="InterPro" id="IPR003959">
    <property type="entry name" value="ATPase_AAA_core"/>
</dbReference>
<evidence type="ECO:0000256" key="1">
    <source>
        <dbReference type="ARBA" id="ARBA00008675"/>
    </source>
</evidence>
<dbReference type="Proteomes" id="UP000813463">
    <property type="component" value="Chromosome 1"/>
</dbReference>
<keyword evidence="4" id="KW-0804">Transcription</keyword>
<name>A0A9R0K8R5_SPIOL</name>
<dbReference type="Pfam" id="PF23569">
    <property type="entry name" value="NBD_SMAX1"/>
    <property type="match status" value="1"/>
</dbReference>
<evidence type="ECO:0000256" key="3">
    <source>
        <dbReference type="ARBA" id="ARBA00023015"/>
    </source>
</evidence>
<dbReference type="RefSeq" id="XP_021862796.2">
    <property type="nucleotide sequence ID" value="XM_022007104.2"/>
</dbReference>
<dbReference type="GO" id="GO:0044183">
    <property type="term" value="F:protein folding chaperone"/>
    <property type="evidence" value="ECO:0000318"/>
    <property type="project" value="GO_Central"/>
</dbReference>
<keyword evidence="7" id="KW-1185">Reference proteome</keyword>
<organism evidence="7 8">
    <name type="scientific">Spinacia oleracea</name>
    <name type="common">Spinach</name>
    <dbReference type="NCBI Taxonomy" id="3562"/>
    <lineage>
        <taxon>Eukaryota</taxon>
        <taxon>Viridiplantae</taxon>
        <taxon>Streptophyta</taxon>
        <taxon>Embryophyta</taxon>
        <taxon>Tracheophyta</taxon>
        <taxon>Spermatophyta</taxon>
        <taxon>Magnoliopsida</taxon>
        <taxon>eudicotyledons</taxon>
        <taxon>Gunneridae</taxon>
        <taxon>Pentapetalae</taxon>
        <taxon>Caryophyllales</taxon>
        <taxon>Chenopodiaceae</taxon>
        <taxon>Chenopodioideae</taxon>
        <taxon>Anserineae</taxon>
        <taxon>Spinacia</taxon>
    </lineage>
</organism>
<dbReference type="AlphaFoldDB" id="A0A9R0K8R5"/>
<dbReference type="Pfam" id="PF26587">
    <property type="entry name" value="AAA_lid_SMAX1"/>
    <property type="match status" value="1"/>
</dbReference>
<feature type="domain" description="Clp R" evidence="6">
    <location>
        <begin position="8"/>
        <end position="177"/>
    </location>
</feature>
<keyword evidence="2 5" id="KW-0677">Repeat</keyword>
<gene>
    <name evidence="8" type="primary">LOC110801701</name>
</gene>
<dbReference type="PANTHER" id="PTHR43572">
    <property type="entry name" value="CHAPERONE PROTEIN CLPD, CHLOROPLASTIC"/>
    <property type="match status" value="1"/>
</dbReference>
<evidence type="ECO:0000313" key="7">
    <source>
        <dbReference type="Proteomes" id="UP000813463"/>
    </source>
</evidence>
<dbReference type="InterPro" id="IPR027417">
    <property type="entry name" value="P-loop_NTPase"/>
</dbReference>
<reference evidence="8" key="2">
    <citation type="submission" date="2025-08" db="UniProtKB">
        <authorList>
            <consortium name="RefSeq"/>
        </authorList>
    </citation>
    <scope>IDENTIFICATION</scope>
    <source>
        <tissue evidence="8">Leaf</tissue>
    </source>
</reference>
<dbReference type="InterPro" id="IPR058954">
    <property type="entry name" value="AAA_lid_SMAX1"/>
</dbReference>
<dbReference type="KEGG" id="soe:110801701"/>
<proteinExistence type="inferred from homology"/>
<dbReference type="Gene3D" id="3.40.50.300">
    <property type="entry name" value="P-loop containing nucleotide triphosphate hydrolases"/>
    <property type="match status" value="1"/>
</dbReference>
<dbReference type="Pfam" id="PF07724">
    <property type="entry name" value="AAA_2"/>
    <property type="match status" value="1"/>
</dbReference>
<dbReference type="InterPro" id="IPR004176">
    <property type="entry name" value="Clp_R_N"/>
</dbReference>
<protein>
    <submittedName>
        <fullName evidence="8">Protein SMAX1-LIKE 8</fullName>
    </submittedName>
</protein>
<evidence type="ECO:0000256" key="2">
    <source>
        <dbReference type="ARBA" id="ARBA00022737"/>
    </source>
</evidence>
<dbReference type="GO" id="GO:0005524">
    <property type="term" value="F:ATP binding"/>
    <property type="evidence" value="ECO:0007669"/>
    <property type="project" value="InterPro"/>
</dbReference>
<dbReference type="GO" id="GO:0016887">
    <property type="term" value="F:ATP hydrolysis activity"/>
    <property type="evidence" value="ECO:0007669"/>
    <property type="project" value="InterPro"/>
</dbReference>